<accession>A0A0K2TEL3</accession>
<evidence type="ECO:0000313" key="1">
    <source>
        <dbReference type="EMBL" id="CDW24458.1"/>
    </source>
</evidence>
<dbReference type="EMBL" id="HACA01007097">
    <property type="protein sequence ID" value="CDW24458.1"/>
    <property type="molecule type" value="Transcribed_RNA"/>
</dbReference>
<sequence>MIMDLALLPQLKI</sequence>
<protein>
    <submittedName>
        <fullName evidence="1">Uncharacterized protein</fullName>
    </submittedName>
</protein>
<name>A0A0K2TEL3_LEPSM</name>
<organism evidence="1">
    <name type="scientific">Lepeophtheirus salmonis</name>
    <name type="common">Salmon louse</name>
    <name type="synonym">Caligus salmonis</name>
    <dbReference type="NCBI Taxonomy" id="72036"/>
    <lineage>
        <taxon>Eukaryota</taxon>
        <taxon>Metazoa</taxon>
        <taxon>Ecdysozoa</taxon>
        <taxon>Arthropoda</taxon>
        <taxon>Crustacea</taxon>
        <taxon>Multicrustacea</taxon>
        <taxon>Hexanauplia</taxon>
        <taxon>Copepoda</taxon>
        <taxon>Siphonostomatoida</taxon>
        <taxon>Caligidae</taxon>
        <taxon>Lepeophtheirus</taxon>
    </lineage>
</organism>
<proteinExistence type="predicted"/>
<reference evidence="1" key="1">
    <citation type="submission" date="2014-05" db="EMBL/GenBank/DDBJ databases">
        <authorList>
            <person name="Chronopoulou M."/>
        </authorList>
    </citation>
    <scope>NUCLEOTIDE SEQUENCE</scope>
    <source>
        <tissue evidence="1">Whole organism</tissue>
    </source>
</reference>